<dbReference type="Proteomes" id="UP000323221">
    <property type="component" value="Unassembled WGS sequence"/>
</dbReference>
<dbReference type="AlphaFoldDB" id="A0A5M8QLD1"/>
<proteinExistence type="predicted"/>
<evidence type="ECO:0000313" key="2">
    <source>
        <dbReference type="Proteomes" id="UP000323221"/>
    </source>
</evidence>
<evidence type="ECO:0000313" key="1">
    <source>
        <dbReference type="EMBL" id="KAA6435951.1"/>
    </source>
</evidence>
<comment type="caution">
    <text evidence="1">The sequence shown here is derived from an EMBL/GenBank/DDBJ whole genome shotgun (WGS) entry which is preliminary data.</text>
</comment>
<dbReference type="RefSeq" id="WP_146354323.1">
    <property type="nucleotide sequence ID" value="NZ_VOIR01000011.1"/>
</dbReference>
<protein>
    <submittedName>
        <fullName evidence="1">SIR2 family protein</fullName>
    </submittedName>
</protein>
<accession>A0A5M8QLD1</accession>
<reference evidence="1 2" key="1">
    <citation type="submission" date="2019-08" db="EMBL/GenBank/DDBJ databases">
        <title>Agrococcus lahaulensis sp. nov., isolated from a cold desert of the Indian Himalayas.</title>
        <authorList>
            <person name="Qu J.H."/>
        </authorList>
    </citation>
    <scope>NUCLEOTIDE SEQUENCE [LARGE SCALE GENOMIC DNA]</scope>
    <source>
        <strain evidence="1 2">NS18</strain>
    </source>
</reference>
<organism evidence="1 2">
    <name type="scientific">Agrococcus sediminis</name>
    <dbReference type="NCBI Taxonomy" id="2599924"/>
    <lineage>
        <taxon>Bacteria</taxon>
        <taxon>Bacillati</taxon>
        <taxon>Actinomycetota</taxon>
        <taxon>Actinomycetes</taxon>
        <taxon>Micrococcales</taxon>
        <taxon>Microbacteriaceae</taxon>
        <taxon>Agrococcus</taxon>
    </lineage>
</organism>
<dbReference type="OrthoDB" id="5241047at2"/>
<dbReference type="EMBL" id="VOIR01000011">
    <property type="protein sequence ID" value="KAA6435951.1"/>
    <property type="molecule type" value="Genomic_DNA"/>
</dbReference>
<name>A0A5M8QLD1_9MICO</name>
<keyword evidence="2" id="KW-1185">Reference proteome</keyword>
<dbReference type="InterPro" id="IPR029035">
    <property type="entry name" value="DHS-like_NAD/FAD-binding_dom"/>
</dbReference>
<dbReference type="SUPFAM" id="SSF52467">
    <property type="entry name" value="DHS-like NAD/FAD-binding domain"/>
    <property type="match status" value="1"/>
</dbReference>
<gene>
    <name evidence="1" type="ORF">FQ330_00510</name>
</gene>
<sequence length="540" mass="58512">MSRGHVFITMGDVTHMEVDAWLLPTDERLAISDGWYSAIPGLRERLARTDASDLMYRQAQASPLAGEADCPAVVLATVPLEGVLDASGIEHIEVSVREFVRVAVDITDAPRHGRSKRLLALPSFGTGEGGGASLRGQLAERLLEVCARAAIEHDIDIAIVLRDERSFARMQELRKRREGWNGALAAAQRAEAARLATRARAGRLVPFLGAGTSMSAGAPSWSQLLERLAQRAGLTEEEQQALGRWGELDRAAFLRQRAIEERVRAGGAEEEGARAFAAAVVELVDVRRYGLAPALLASLRTPQAITLNYDRLFETASADAGVPRVSIPHSGSGPDSGPWLLKLHGSVDDPQSIVLTRDDYLGYATQREALSAIVKANLLTHHLLFVGFGLADEHFHRIVHDVRRALPPHVSLEERATALTLHDDRIAAALWRGQVRMLPLGAGSEPDGRPVEVFLDVLVALATDAHSYLLDDDFAASLNPDELRLREAMQALSRTLDLIPVGTGGREQVVALLDDLGAMPRAARSPLRGDVAGDERAHPL</sequence>
<dbReference type="Pfam" id="PF13289">
    <property type="entry name" value="SIR2_2"/>
    <property type="match status" value="1"/>
</dbReference>